<sequence>MFSYKSFLDPSLTGKFYPSSYKKRVKVHRSSESVENKIKHYQLLTPAKIDDLGSHITLKQKNQKNHQKFSYTHKKDKNMSFQGMLPCSPNISLSNKFSKSKSPLLKMKYKEAPNPLHSSFDITHGHEKSIYLGNSYIINDELSQSRAIKLPKIKAIIPKMPQISMMDEIEYFHSKVNSKYEKIYELINADDADKVNKQILIDYLSSDNLGFSDCLLEPWNNDENMKVNIEEYSHKASIIIRTFAIINKENFDKEEFLAVCSVHEHFFGNKNLDFSDNLKMYNLRKKIKDLRTLFNKWTETNIIESDRIVNICKSIELIYDETDCFCEKLYHTKFSFLNFLKWIPLFMKIYKYKKNKM</sequence>
<dbReference type="EMBL" id="CAJZBQ010000055">
    <property type="protein sequence ID" value="CAG9332661.1"/>
    <property type="molecule type" value="Genomic_DNA"/>
</dbReference>
<comment type="caution">
    <text evidence="1">The sequence shown here is derived from an EMBL/GenBank/DDBJ whole genome shotgun (WGS) entry which is preliminary data.</text>
</comment>
<proteinExistence type="predicted"/>
<reference evidence="1" key="1">
    <citation type="submission" date="2021-09" db="EMBL/GenBank/DDBJ databases">
        <authorList>
            <consortium name="AG Swart"/>
            <person name="Singh M."/>
            <person name="Singh A."/>
            <person name="Seah K."/>
            <person name="Emmerich C."/>
        </authorList>
    </citation>
    <scope>NUCLEOTIDE SEQUENCE</scope>
    <source>
        <strain evidence="1">ATCC30299</strain>
    </source>
</reference>
<accession>A0AAU9K357</accession>
<dbReference type="AlphaFoldDB" id="A0AAU9K357"/>
<name>A0AAU9K357_9CILI</name>
<protein>
    <submittedName>
        <fullName evidence="1">Uncharacterized protein</fullName>
    </submittedName>
</protein>
<evidence type="ECO:0000313" key="2">
    <source>
        <dbReference type="Proteomes" id="UP001162131"/>
    </source>
</evidence>
<organism evidence="1 2">
    <name type="scientific">Blepharisma stoltei</name>
    <dbReference type="NCBI Taxonomy" id="1481888"/>
    <lineage>
        <taxon>Eukaryota</taxon>
        <taxon>Sar</taxon>
        <taxon>Alveolata</taxon>
        <taxon>Ciliophora</taxon>
        <taxon>Postciliodesmatophora</taxon>
        <taxon>Heterotrichea</taxon>
        <taxon>Heterotrichida</taxon>
        <taxon>Blepharismidae</taxon>
        <taxon>Blepharisma</taxon>
    </lineage>
</organism>
<gene>
    <name evidence="1" type="ORF">BSTOLATCC_MIC56953</name>
</gene>
<keyword evidence="2" id="KW-1185">Reference proteome</keyword>
<evidence type="ECO:0000313" key="1">
    <source>
        <dbReference type="EMBL" id="CAG9332661.1"/>
    </source>
</evidence>
<dbReference type="Proteomes" id="UP001162131">
    <property type="component" value="Unassembled WGS sequence"/>
</dbReference>